<evidence type="ECO:0000313" key="1">
    <source>
        <dbReference type="EMBL" id="KAJ4721908.1"/>
    </source>
</evidence>
<accession>A0ACC1YEG9</accession>
<name>A0ACC1YEG9_MELAZ</name>
<dbReference type="Proteomes" id="UP001164539">
    <property type="component" value="Chromosome 3"/>
</dbReference>
<sequence length="75" mass="8593">MFFSQHHHAKASILSDFCTSHPSNYLSHVIIILFTTPPHLRQVSSQIDYPIITSFVDRRLHIELNALAVVKLPNK</sequence>
<dbReference type="EMBL" id="CM051396">
    <property type="protein sequence ID" value="KAJ4721908.1"/>
    <property type="molecule type" value="Genomic_DNA"/>
</dbReference>
<reference evidence="1 2" key="1">
    <citation type="journal article" date="2023" name="Science">
        <title>Complex scaffold remodeling in plant triterpene biosynthesis.</title>
        <authorList>
            <person name="De La Pena R."/>
            <person name="Hodgson H."/>
            <person name="Liu J.C."/>
            <person name="Stephenson M.J."/>
            <person name="Martin A.C."/>
            <person name="Owen C."/>
            <person name="Harkess A."/>
            <person name="Leebens-Mack J."/>
            <person name="Jimenez L.E."/>
            <person name="Osbourn A."/>
            <person name="Sattely E.S."/>
        </authorList>
    </citation>
    <scope>NUCLEOTIDE SEQUENCE [LARGE SCALE GENOMIC DNA]</scope>
    <source>
        <strain evidence="2">cv. JPN11</strain>
        <tissue evidence="1">Leaf</tissue>
    </source>
</reference>
<gene>
    <name evidence="1" type="ORF">OWV82_005502</name>
</gene>
<keyword evidence="2" id="KW-1185">Reference proteome</keyword>
<evidence type="ECO:0000313" key="2">
    <source>
        <dbReference type="Proteomes" id="UP001164539"/>
    </source>
</evidence>
<protein>
    <submittedName>
        <fullName evidence="1">Uncharacterized protein</fullName>
    </submittedName>
</protein>
<comment type="caution">
    <text evidence="1">The sequence shown here is derived from an EMBL/GenBank/DDBJ whole genome shotgun (WGS) entry which is preliminary data.</text>
</comment>
<organism evidence="1 2">
    <name type="scientific">Melia azedarach</name>
    <name type="common">Chinaberry tree</name>
    <dbReference type="NCBI Taxonomy" id="155640"/>
    <lineage>
        <taxon>Eukaryota</taxon>
        <taxon>Viridiplantae</taxon>
        <taxon>Streptophyta</taxon>
        <taxon>Embryophyta</taxon>
        <taxon>Tracheophyta</taxon>
        <taxon>Spermatophyta</taxon>
        <taxon>Magnoliopsida</taxon>
        <taxon>eudicotyledons</taxon>
        <taxon>Gunneridae</taxon>
        <taxon>Pentapetalae</taxon>
        <taxon>rosids</taxon>
        <taxon>malvids</taxon>
        <taxon>Sapindales</taxon>
        <taxon>Meliaceae</taxon>
        <taxon>Melia</taxon>
    </lineage>
</organism>
<proteinExistence type="predicted"/>